<sequence>MRKSEAGKGVLSRDETLFAKTFGNSPFIRMADFFLDNKLFDFSKKEIIEELGMSKTTFTNTSLHC</sequence>
<name>A0A497JF96_9ARCH</name>
<gene>
    <name evidence="1" type="ORF">DRO07_02550</name>
</gene>
<evidence type="ECO:0000313" key="2">
    <source>
        <dbReference type="Proteomes" id="UP000277633"/>
    </source>
</evidence>
<comment type="caution">
    <text evidence="1">The sequence shown here is derived from an EMBL/GenBank/DDBJ whole genome shotgun (WGS) entry which is preliminary data.</text>
</comment>
<dbReference type="Proteomes" id="UP000277633">
    <property type="component" value="Unassembled WGS sequence"/>
</dbReference>
<dbReference type="AlphaFoldDB" id="A0A497JF96"/>
<evidence type="ECO:0000313" key="1">
    <source>
        <dbReference type="EMBL" id="RLG69284.1"/>
    </source>
</evidence>
<protein>
    <submittedName>
        <fullName evidence="1">Uncharacterized protein</fullName>
    </submittedName>
</protein>
<accession>A0A497JF96</accession>
<reference evidence="1 2" key="1">
    <citation type="submission" date="2018-06" db="EMBL/GenBank/DDBJ databases">
        <title>Extensive metabolic versatility and redundancy in microbially diverse, dynamic hydrothermal sediments.</title>
        <authorList>
            <person name="Dombrowski N."/>
            <person name="Teske A."/>
            <person name="Baker B.J."/>
        </authorList>
    </citation>
    <scope>NUCLEOTIDE SEQUENCE [LARGE SCALE GENOMIC DNA]</scope>
    <source>
        <strain evidence="1">B9_G13</strain>
    </source>
</reference>
<organism evidence="1 2">
    <name type="scientific">Candidatus Iainarchaeum sp</name>
    <dbReference type="NCBI Taxonomy" id="3101447"/>
    <lineage>
        <taxon>Archaea</taxon>
        <taxon>Candidatus Iainarchaeota</taxon>
        <taxon>Candidatus Iainarchaeia</taxon>
        <taxon>Candidatus Iainarchaeales</taxon>
        <taxon>Candidatus Iainarchaeaceae</taxon>
        <taxon>Candidatus Iainarchaeum</taxon>
    </lineage>
</organism>
<proteinExistence type="predicted"/>
<dbReference type="EMBL" id="QMWO01000088">
    <property type="protein sequence ID" value="RLG69284.1"/>
    <property type="molecule type" value="Genomic_DNA"/>
</dbReference>